<proteinExistence type="predicted"/>
<dbReference type="PATRIC" id="fig|1107882.3.peg.3133"/>
<reference evidence="1 2" key="1">
    <citation type="journal article" date="2012" name="J. Bacteriol.">
        <title>Draft Genome Sequence of Mesorhizobium alhagi CCNWXJ12-2T, a Novel Salt-Resistant Species Isolated from the Desert of Northwestern China.</title>
        <authorList>
            <person name="Zhou M."/>
            <person name="Chen W."/>
            <person name="Chen H."/>
            <person name="Wei G."/>
        </authorList>
    </citation>
    <scope>NUCLEOTIDE SEQUENCE [LARGE SCALE GENOMIC DNA]</scope>
    <source>
        <strain evidence="1 2">CCNWXJ12-2</strain>
    </source>
</reference>
<gene>
    <name evidence="1" type="ORF">MAXJ12_16091</name>
</gene>
<organism evidence="1 2">
    <name type="scientific">Mesorhizobium alhagi CCNWXJ12-2</name>
    <dbReference type="NCBI Taxonomy" id="1107882"/>
    <lineage>
        <taxon>Bacteria</taxon>
        <taxon>Pseudomonadati</taxon>
        <taxon>Pseudomonadota</taxon>
        <taxon>Alphaproteobacteria</taxon>
        <taxon>Hyphomicrobiales</taxon>
        <taxon>Phyllobacteriaceae</taxon>
        <taxon>Allomesorhizobium</taxon>
    </lineage>
</organism>
<dbReference type="EMBL" id="AHAM01000132">
    <property type="protein sequence ID" value="EHK56214.1"/>
    <property type="molecule type" value="Genomic_DNA"/>
</dbReference>
<evidence type="ECO:0000313" key="2">
    <source>
        <dbReference type="Proteomes" id="UP000003250"/>
    </source>
</evidence>
<dbReference type="Pfam" id="PF10636">
    <property type="entry name" value="hemP"/>
    <property type="match status" value="1"/>
</dbReference>
<evidence type="ECO:0008006" key="3">
    <source>
        <dbReference type="Google" id="ProtNLM"/>
    </source>
</evidence>
<dbReference type="AlphaFoldDB" id="H0HSS7"/>
<evidence type="ECO:0000313" key="1">
    <source>
        <dbReference type="EMBL" id="EHK56214.1"/>
    </source>
</evidence>
<keyword evidence="2" id="KW-1185">Reference proteome</keyword>
<dbReference type="InterPro" id="IPR019600">
    <property type="entry name" value="Hemin_uptake_protein_HemP"/>
</dbReference>
<dbReference type="Proteomes" id="UP000003250">
    <property type="component" value="Unassembled WGS sequence"/>
</dbReference>
<dbReference type="Gene3D" id="2.10.70.10">
    <property type="entry name" value="Complement Module, domain 1"/>
    <property type="match status" value="1"/>
</dbReference>
<name>H0HSS7_9HYPH</name>
<accession>H0HSS7</accession>
<sequence>MIVVKIFPGLASGPKPFGKGAAKVMNSHSHDDFHHRFRRAQVEAPRQVDPMRRPTRVVASSALFSGEHEIGISHAGSLYRLKITRQGKLILNK</sequence>
<protein>
    <recommendedName>
        <fullName evidence="3">Hemin uptake protein hemP</fullName>
    </recommendedName>
</protein>